<organism evidence="2">
    <name type="scientific">Arion vulgaris</name>
    <dbReference type="NCBI Taxonomy" id="1028688"/>
    <lineage>
        <taxon>Eukaryota</taxon>
        <taxon>Metazoa</taxon>
        <taxon>Spiralia</taxon>
        <taxon>Lophotrochozoa</taxon>
        <taxon>Mollusca</taxon>
        <taxon>Gastropoda</taxon>
        <taxon>Heterobranchia</taxon>
        <taxon>Euthyneura</taxon>
        <taxon>Panpulmonata</taxon>
        <taxon>Eupulmonata</taxon>
        <taxon>Stylommatophora</taxon>
        <taxon>Helicina</taxon>
        <taxon>Arionoidea</taxon>
        <taxon>Arionidae</taxon>
        <taxon>Arion</taxon>
    </lineage>
</organism>
<feature type="non-terminal residue" evidence="2">
    <location>
        <position position="1"/>
    </location>
</feature>
<feature type="region of interest" description="Disordered" evidence="1">
    <location>
        <begin position="1"/>
        <end position="99"/>
    </location>
</feature>
<proteinExistence type="predicted"/>
<dbReference type="EMBL" id="HACG01007765">
    <property type="protein sequence ID" value="CEK54630.1"/>
    <property type="molecule type" value="Transcribed_RNA"/>
</dbReference>
<feature type="region of interest" description="Disordered" evidence="1">
    <location>
        <begin position="123"/>
        <end position="142"/>
    </location>
</feature>
<feature type="compositionally biased region" description="Basic and acidic residues" evidence="1">
    <location>
        <begin position="65"/>
        <end position="75"/>
    </location>
</feature>
<accession>A0A0B6YGJ0</accession>
<evidence type="ECO:0000256" key="1">
    <source>
        <dbReference type="SAM" id="MobiDB-lite"/>
    </source>
</evidence>
<gene>
    <name evidence="2" type="primary">ORF23295</name>
</gene>
<feature type="non-terminal residue" evidence="2">
    <location>
        <position position="142"/>
    </location>
</feature>
<evidence type="ECO:0000313" key="2">
    <source>
        <dbReference type="EMBL" id="CEK54630.1"/>
    </source>
</evidence>
<feature type="compositionally biased region" description="Low complexity" evidence="1">
    <location>
        <begin position="37"/>
        <end position="49"/>
    </location>
</feature>
<sequence>SSDRVRRRPRIRSVGQNGALSKGDANIISPPTSAILSQMGSRRSSGQSSAVSPGIASIGLGSGDSRNRDSLKKDSGVGPDVPDIQSPRKGESLNSADRSVYSEYDSVADVISLLAGADTRVLEGFYNGDPSRNNSRHERIDK</sequence>
<protein>
    <submittedName>
        <fullName evidence="2">Uncharacterized protein</fullName>
    </submittedName>
</protein>
<feature type="compositionally biased region" description="Basic residues" evidence="1">
    <location>
        <begin position="1"/>
        <end position="11"/>
    </location>
</feature>
<dbReference type="AlphaFoldDB" id="A0A0B6YGJ0"/>
<reference evidence="2" key="1">
    <citation type="submission" date="2014-12" db="EMBL/GenBank/DDBJ databases">
        <title>Insight into the proteome of Arion vulgaris.</title>
        <authorList>
            <person name="Aradska J."/>
            <person name="Bulat T."/>
            <person name="Smidak R."/>
            <person name="Sarate P."/>
            <person name="Gangsoo J."/>
            <person name="Sialana F."/>
            <person name="Bilban M."/>
            <person name="Lubec G."/>
        </authorList>
    </citation>
    <scope>NUCLEOTIDE SEQUENCE</scope>
    <source>
        <tissue evidence="2">Skin</tissue>
    </source>
</reference>
<name>A0A0B6YGJ0_9EUPU</name>